<evidence type="ECO:0000313" key="2">
    <source>
        <dbReference type="Proteomes" id="UP000190042"/>
    </source>
</evidence>
<sequence>MKTKTVAWFLQGLSFLTKDLASGYGTVDLRSRRTLSGGRGLSLLSWGSQGAR</sequence>
<protein>
    <submittedName>
        <fullName evidence="1">Uncharacterized protein</fullName>
    </submittedName>
</protein>
<gene>
    <name evidence="1" type="ORF">SAMN04244570_2510</name>
</gene>
<reference evidence="2" key="1">
    <citation type="submission" date="2017-02" db="EMBL/GenBank/DDBJ databases">
        <authorList>
            <person name="Varghese N."/>
            <person name="Submissions S."/>
        </authorList>
    </citation>
    <scope>NUCLEOTIDE SEQUENCE [LARGE SCALE GENOMIC DNA]</scope>
    <source>
        <strain evidence="2">DSM 23966</strain>
    </source>
</reference>
<dbReference type="Proteomes" id="UP000190042">
    <property type="component" value="Unassembled WGS sequence"/>
</dbReference>
<accession>A0A1T4YFI4</accession>
<dbReference type="AlphaFoldDB" id="A0A1T4YFI4"/>
<dbReference type="EMBL" id="FUYJ01000004">
    <property type="protein sequence ID" value="SKB00529.1"/>
    <property type="molecule type" value="Genomic_DNA"/>
</dbReference>
<keyword evidence="2" id="KW-1185">Reference proteome</keyword>
<name>A0A1T4YFI4_9BACL</name>
<organism evidence="1 2">
    <name type="scientific">Sporosarcina newyorkensis</name>
    <dbReference type="NCBI Taxonomy" id="759851"/>
    <lineage>
        <taxon>Bacteria</taxon>
        <taxon>Bacillati</taxon>
        <taxon>Bacillota</taxon>
        <taxon>Bacilli</taxon>
        <taxon>Bacillales</taxon>
        <taxon>Caryophanaceae</taxon>
        <taxon>Sporosarcina</taxon>
    </lineage>
</organism>
<proteinExistence type="predicted"/>
<evidence type="ECO:0000313" key="1">
    <source>
        <dbReference type="EMBL" id="SKB00529.1"/>
    </source>
</evidence>